<protein>
    <recommendedName>
        <fullName evidence="1">C2H2-type domain-containing protein</fullName>
    </recommendedName>
</protein>
<comment type="caution">
    <text evidence="2">The sequence shown here is derived from an EMBL/GenBank/DDBJ whole genome shotgun (WGS) entry which is preliminary data.</text>
</comment>
<dbReference type="Proteomes" id="UP001276659">
    <property type="component" value="Unassembled WGS sequence"/>
</dbReference>
<dbReference type="AlphaFoldDB" id="A0AAE0DE68"/>
<dbReference type="PROSITE" id="PS00028">
    <property type="entry name" value="ZINC_FINGER_C2H2_1"/>
    <property type="match status" value="1"/>
</dbReference>
<dbReference type="EMBL" id="JASNWA010000011">
    <property type="protein sequence ID" value="KAK3167667.1"/>
    <property type="molecule type" value="Genomic_DNA"/>
</dbReference>
<sequence>MSTCDGWKRHMKEHETFYPCILCGPVSILGNARKYSRKANLVKHLLDSHSKPNGPALADQWKQTRSKKFYACGFCITCFKTITDLLNHVDIQHYRQSHDISHFDHNRVIMGLLLQADVIDAWQSILASKYLSNSDCSWDPSIVAEIQLKLELREEPPEVLAEEAFTSTVYYNSLHVEDQSMTALDFIDQDMDAYGTWPAARREPNDSRASLSSPLRYHDSAIEPSSHSYTPDAAQPAANGFVDGFCHDSLRLPISFTNVGPVTPYHQNIINYHNQKSSSQPASPSAKIGATDTQLAVGTSWNNLDRANQTMHDTHAPPPNYFRGIGEWQGLDFGNAPPTASAIEPSDYQDF</sequence>
<evidence type="ECO:0000313" key="3">
    <source>
        <dbReference type="Proteomes" id="UP001276659"/>
    </source>
</evidence>
<dbReference type="InterPro" id="IPR013087">
    <property type="entry name" value="Znf_C2H2_type"/>
</dbReference>
<dbReference type="SMART" id="SM00355">
    <property type="entry name" value="ZnF_C2H2"/>
    <property type="match status" value="2"/>
</dbReference>
<gene>
    <name evidence="2" type="ORF">OEA41_010794</name>
</gene>
<name>A0AAE0DE68_9LECA</name>
<evidence type="ECO:0000259" key="1">
    <source>
        <dbReference type="PROSITE" id="PS00028"/>
    </source>
</evidence>
<keyword evidence="3" id="KW-1185">Reference proteome</keyword>
<feature type="domain" description="C2H2-type" evidence="1">
    <location>
        <begin position="72"/>
        <end position="93"/>
    </location>
</feature>
<accession>A0AAE0DE68</accession>
<reference evidence="2" key="1">
    <citation type="submission" date="2022-11" db="EMBL/GenBank/DDBJ databases">
        <title>Chromosomal genome sequence assembly and mating type (MAT) locus characterization of the leprose asexual lichenized fungus Lepraria neglecta (Nyl.) Erichsen.</title>
        <authorList>
            <person name="Allen J.L."/>
            <person name="Pfeffer B."/>
        </authorList>
    </citation>
    <scope>NUCLEOTIDE SEQUENCE</scope>
    <source>
        <strain evidence="2">Allen 5258</strain>
    </source>
</reference>
<proteinExistence type="predicted"/>
<evidence type="ECO:0000313" key="2">
    <source>
        <dbReference type="EMBL" id="KAK3167667.1"/>
    </source>
</evidence>
<organism evidence="2 3">
    <name type="scientific">Lepraria neglecta</name>
    <dbReference type="NCBI Taxonomy" id="209136"/>
    <lineage>
        <taxon>Eukaryota</taxon>
        <taxon>Fungi</taxon>
        <taxon>Dikarya</taxon>
        <taxon>Ascomycota</taxon>
        <taxon>Pezizomycotina</taxon>
        <taxon>Lecanoromycetes</taxon>
        <taxon>OSLEUM clade</taxon>
        <taxon>Lecanoromycetidae</taxon>
        <taxon>Lecanorales</taxon>
        <taxon>Lecanorineae</taxon>
        <taxon>Stereocaulaceae</taxon>
        <taxon>Lepraria</taxon>
    </lineage>
</organism>